<dbReference type="PANTHER" id="PTHR32208">
    <property type="entry name" value="SECRETED PROTEIN-RELATED"/>
    <property type="match status" value="1"/>
</dbReference>
<feature type="domain" description="Galactose oxidase-like Early set" evidence="4">
    <location>
        <begin position="486"/>
        <end position="582"/>
    </location>
</feature>
<dbReference type="InterPro" id="IPR015202">
    <property type="entry name" value="GO-like_E_set"/>
</dbReference>
<evidence type="ECO:0000259" key="4">
    <source>
        <dbReference type="Pfam" id="PF09118"/>
    </source>
</evidence>
<name>A0A1Y2BFJ9_9FUNG</name>
<feature type="chain" id="PRO_5012214853" evidence="2">
    <location>
        <begin position="21"/>
        <end position="634"/>
    </location>
</feature>
<dbReference type="SUPFAM" id="SSF81296">
    <property type="entry name" value="E set domains"/>
    <property type="match status" value="1"/>
</dbReference>
<dbReference type="InterPro" id="IPR037293">
    <property type="entry name" value="Gal_Oxidase_central_sf"/>
</dbReference>
<keyword evidence="1 2" id="KW-0732">Signal</keyword>
<evidence type="ECO:0000259" key="3">
    <source>
        <dbReference type="Pfam" id="PF07250"/>
    </source>
</evidence>
<protein>
    <submittedName>
        <fullName evidence="5">Galactose oxidase</fullName>
    </submittedName>
</protein>
<evidence type="ECO:0000313" key="5">
    <source>
        <dbReference type="EMBL" id="ORY33598.1"/>
    </source>
</evidence>
<proteinExistence type="predicted"/>
<dbReference type="Gene3D" id="2.60.40.10">
    <property type="entry name" value="Immunoglobulins"/>
    <property type="match status" value="1"/>
</dbReference>
<feature type="domain" description="Glyoxal oxidase N-terminal" evidence="3">
    <location>
        <begin position="158"/>
        <end position="438"/>
    </location>
</feature>
<gene>
    <name evidence="5" type="ORF">BCR33DRAFT_723171</name>
</gene>
<comment type="caution">
    <text evidence="5">The sequence shown here is derived from an EMBL/GenBank/DDBJ whole genome shotgun (WGS) entry which is preliminary data.</text>
</comment>
<dbReference type="Proteomes" id="UP000193642">
    <property type="component" value="Unassembled WGS sequence"/>
</dbReference>
<dbReference type="STRING" id="329046.A0A1Y2BFJ9"/>
<evidence type="ECO:0000256" key="1">
    <source>
        <dbReference type="ARBA" id="ARBA00022729"/>
    </source>
</evidence>
<dbReference type="SUPFAM" id="SSF50965">
    <property type="entry name" value="Galactose oxidase, central domain"/>
    <property type="match status" value="1"/>
</dbReference>
<dbReference type="InterPro" id="IPR009880">
    <property type="entry name" value="Glyoxal_oxidase_N"/>
</dbReference>
<evidence type="ECO:0000313" key="6">
    <source>
        <dbReference type="Proteomes" id="UP000193642"/>
    </source>
</evidence>
<dbReference type="CDD" id="cd02851">
    <property type="entry name" value="E_set_GO_C"/>
    <property type="match status" value="1"/>
</dbReference>
<sequence>MQVTATVLTALLSCAVAVEGAATTAGWRIMNGITGSFCLHSLLLPGNVLMCIERPHTHPYPYINPNTNGLTVALITIDPNAGNITYNNNSPVKYNAFCAGHSQAADGGVWVIGGDPQESTPTYDASIAENKPDDKTFLFYGIDRVRKFNLGPSASAADVKGTWDEDAKMTTARWYPTVLTQGDGTVFITSGSLKNIDFEDLSVTNNPTYEFYPPKYSPNIFSSVLNWAFPHNLYPMAFQLPSGKIFMMVSNRTVLIDPKVDPGNTEANTVEIASVPAIDHAPWIYPHTPTAFLMPMKESTGYVAEVVICGGSKNSTSYAAADCLSIQPDVPGAQWKTLASLPHARLMPEATILPDGTILFTNGMGWGQAGGNGGQAQYAAAPVFPSDLYDPVANKWTTVGTAQVARSYHNGAILLSDGSVITTGNEMANYLDFWGTPTAVGPDRDFAKMSSAYKQDCYPVVEKACTNPYEYRIEQFSPQYLFNGPRPIIKPFPSTQTFTYNSTISVSLDPSGAPVTRITLVRYTTTTHSTNTDQRLLEPTLLYLSSTQAIFRIPANPNLAVPGNWHLFALSDKGVPSVAERILIGAGDVTNAQIPSGPSGVSTAAAGTKSGAMDGRVSGVEVLGLAVALWWVLA</sequence>
<dbReference type="InterPro" id="IPR014756">
    <property type="entry name" value="Ig_E-set"/>
</dbReference>
<feature type="signal peptide" evidence="2">
    <location>
        <begin position="1"/>
        <end position="20"/>
    </location>
</feature>
<dbReference type="Pfam" id="PF07250">
    <property type="entry name" value="Glyoxal_oxid_N"/>
    <property type="match status" value="1"/>
</dbReference>
<keyword evidence="6" id="KW-1185">Reference proteome</keyword>
<reference evidence="5 6" key="1">
    <citation type="submission" date="2016-07" db="EMBL/GenBank/DDBJ databases">
        <title>Pervasive Adenine N6-methylation of Active Genes in Fungi.</title>
        <authorList>
            <consortium name="DOE Joint Genome Institute"/>
            <person name="Mondo S.J."/>
            <person name="Dannebaum R.O."/>
            <person name="Kuo R.C."/>
            <person name="Labutti K."/>
            <person name="Haridas S."/>
            <person name="Kuo A."/>
            <person name="Salamov A."/>
            <person name="Ahrendt S.R."/>
            <person name="Lipzen A."/>
            <person name="Sullivan W."/>
            <person name="Andreopoulos W.B."/>
            <person name="Clum A."/>
            <person name="Lindquist E."/>
            <person name="Daum C."/>
            <person name="Ramamoorthy G.K."/>
            <person name="Gryganskyi A."/>
            <person name="Culley D."/>
            <person name="Magnuson J.K."/>
            <person name="James T.Y."/>
            <person name="O'Malley M.A."/>
            <person name="Stajich J.E."/>
            <person name="Spatafora J.W."/>
            <person name="Visel A."/>
            <person name="Grigoriev I.V."/>
        </authorList>
    </citation>
    <scope>NUCLEOTIDE SEQUENCE [LARGE SCALE GENOMIC DNA]</scope>
    <source>
        <strain evidence="5 6">JEL800</strain>
    </source>
</reference>
<dbReference type="Gene3D" id="2.130.10.80">
    <property type="entry name" value="Galactose oxidase/kelch, beta-propeller"/>
    <property type="match status" value="1"/>
</dbReference>
<dbReference type="Pfam" id="PF09118">
    <property type="entry name" value="GO-like_E_set"/>
    <property type="match status" value="1"/>
</dbReference>
<accession>A0A1Y2BFJ9</accession>
<dbReference type="OrthoDB" id="2019572at2759"/>
<evidence type="ECO:0000256" key="2">
    <source>
        <dbReference type="SAM" id="SignalP"/>
    </source>
</evidence>
<dbReference type="PANTHER" id="PTHR32208:SF21">
    <property type="entry name" value="LOW QUALITY PROTEIN: ALDEHYDE OXIDASE GLOX-LIKE"/>
    <property type="match status" value="1"/>
</dbReference>
<dbReference type="InterPro" id="IPR011043">
    <property type="entry name" value="Gal_Oxase/kelch_b-propeller"/>
</dbReference>
<dbReference type="AlphaFoldDB" id="A0A1Y2BFJ9"/>
<dbReference type="EMBL" id="MCGO01000067">
    <property type="protein sequence ID" value="ORY33598.1"/>
    <property type="molecule type" value="Genomic_DNA"/>
</dbReference>
<dbReference type="InterPro" id="IPR013783">
    <property type="entry name" value="Ig-like_fold"/>
</dbReference>
<organism evidence="5 6">
    <name type="scientific">Rhizoclosmatium globosum</name>
    <dbReference type="NCBI Taxonomy" id="329046"/>
    <lineage>
        <taxon>Eukaryota</taxon>
        <taxon>Fungi</taxon>
        <taxon>Fungi incertae sedis</taxon>
        <taxon>Chytridiomycota</taxon>
        <taxon>Chytridiomycota incertae sedis</taxon>
        <taxon>Chytridiomycetes</taxon>
        <taxon>Chytridiales</taxon>
        <taxon>Chytriomycetaceae</taxon>
        <taxon>Rhizoclosmatium</taxon>
    </lineage>
</organism>